<keyword evidence="3" id="KW-1185">Reference proteome</keyword>
<sequence length="321" mass="36781">MTSFKDFREVFVLAICNMILGPVTFIWGVYPDLKAYMDNWGVNHSNEKELELALQYNPLVWGYGFLISCSFISGLCAFLAITVFCNDCDWEIKLGNAAAYLARALVCLIPVLLFYNHDPLKWGTREMFLGKLGEIKLPIFTCLYCIVVQYFFASQVVKFVVEAQNVAKFQQEEEERKKKAVGPILFIWGIYPELETCLKGSDTKIKNDKDLARKYDPLLWAYGSMIFCSFVSGLCTNFAVTVFRKHCDLQIKLGRVAVYLAKALLFQNLAFMFYNLDPLEWRTKDGLLGPWGQIELPSEAENAVKLRQDIVNRVQRNRASN</sequence>
<feature type="transmembrane region" description="Helical" evidence="1">
    <location>
        <begin position="135"/>
        <end position="153"/>
    </location>
</feature>
<feature type="transmembrane region" description="Helical" evidence="1">
    <location>
        <begin position="60"/>
        <end position="85"/>
    </location>
</feature>
<feature type="transmembrane region" description="Helical" evidence="1">
    <location>
        <begin position="12"/>
        <end position="30"/>
    </location>
</feature>
<gene>
    <name evidence="2" type="ORF">Fcan01_10555</name>
</gene>
<dbReference type="EMBL" id="LNIX01000005">
    <property type="protein sequence ID" value="OXA53621.1"/>
    <property type="molecule type" value="Genomic_DNA"/>
</dbReference>
<feature type="transmembrane region" description="Helical" evidence="1">
    <location>
        <begin position="97"/>
        <end position="115"/>
    </location>
</feature>
<organism evidence="2 3">
    <name type="scientific">Folsomia candida</name>
    <name type="common">Springtail</name>
    <dbReference type="NCBI Taxonomy" id="158441"/>
    <lineage>
        <taxon>Eukaryota</taxon>
        <taxon>Metazoa</taxon>
        <taxon>Ecdysozoa</taxon>
        <taxon>Arthropoda</taxon>
        <taxon>Hexapoda</taxon>
        <taxon>Collembola</taxon>
        <taxon>Entomobryomorpha</taxon>
        <taxon>Isotomoidea</taxon>
        <taxon>Isotomidae</taxon>
        <taxon>Proisotominae</taxon>
        <taxon>Folsomia</taxon>
    </lineage>
</organism>
<reference evidence="2 3" key="1">
    <citation type="submission" date="2015-12" db="EMBL/GenBank/DDBJ databases">
        <title>The genome of Folsomia candida.</title>
        <authorList>
            <person name="Faddeeva A."/>
            <person name="Derks M.F."/>
            <person name="Anvar Y."/>
            <person name="Smit S."/>
            <person name="Van Straalen N."/>
            <person name="Roelofs D."/>
        </authorList>
    </citation>
    <scope>NUCLEOTIDE SEQUENCE [LARGE SCALE GENOMIC DNA]</scope>
    <source>
        <strain evidence="2 3">VU population</strain>
        <tissue evidence="2">Whole body</tissue>
    </source>
</reference>
<dbReference type="Proteomes" id="UP000198287">
    <property type="component" value="Unassembled WGS sequence"/>
</dbReference>
<feature type="transmembrane region" description="Helical" evidence="1">
    <location>
        <begin position="256"/>
        <end position="274"/>
    </location>
</feature>
<keyword evidence="1" id="KW-1133">Transmembrane helix</keyword>
<accession>A0A226E9V4</accession>
<evidence type="ECO:0000313" key="3">
    <source>
        <dbReference type="Proteomes" id="UP000198287"/>
    </source>
</evidence>
<comment type="caution">
    <text evidence="2">The sequence shown here is derived from an EMBL/GenBank/DDBJ whole genome shotgun (WGS) entry which is preliminary data.</text>
</comment>
<proteinExistence type="predicted"/>
<keyword evidence="1" id="KW-0472">Membrane</keyword>
<name>A0A226E9V4_FOLCA</name>
<evidence type="ECO:0000313" key="2">
    <source>
        <dbReference type="EMBL" id="OXA53621.1"/>
    </source>
</evidence>
<keyword evidence="1" id="KW-0812">Transmembrane</keyword>
<protein>
    <submittedName>
        <fullName evidence="2">Uncharacterized protein</fullName>
    </submittedName>
</protein>
<dbReference type="AlphaFoldDB" id="A0A226E9V4"/>
<evidence type="ECO:0000256" key="1">
    <source>
        <dbReference type="SAM" id="Phobius"/>
    </source>
</evidence>
<feature type="transmembrane region" description="Helical" evidence="1">
    <location>
        <begin position="219"/>
        <end position="244"/>
    </location>
</feature>